<accession>A0ABW7BMB6</accession>
<evidence type="ECO:0000313" key="2">
    <source>
        <dbReference type="Proteomes" id="UP001604282"/>
    </source>
</evidence>
<dbReference type="Proteomes" id="UP001604282">
    <property type="component" value="Unassembled WGS sequence"/>
</dbReference>
<comment type="caution">
    <text evidence="1">The sequence shown here is derived from an EMBL/GenBank/DDBJ whole genome shotgun (WGS) entry which is preliminary data.</text>
</comment>
<organism evidence="1 2">
    <name type="scientific">Streptomyces omiyaensis</name>
    <dbReference type="NCBI Taxonomy" id="68247"/>
    <lineage>
        <taxon>Bacteria</taxon>
        <taxon>Bacillati</taxon>
        <taxon>Actinomycetota</taxon>
        <taxon>Actinomycetes</taxon>
        <taxon>Kitasatosporales</taxon>
        <taxon>Streptomycetaceae</taxon>
        <taxon>Streptomyces</taxon>
    </lineage>
</organism>
<reference evidence="1 2" key="1">
    <citation type="submission" date="2024-10" db="EMBL/GenBank/DDBJ databases">
        <title>The Natural Products Discovery Center: Release of the First 8490 Sequenced Strains for Exploring Actinobacteria Biosynthetic Diversity.</title>
        <authorList>
            <person name="Kalkreuter E."/>
            <person name="Kautsar S.A."/>
            <person name="Yang D."/>
            <person name="Bader C.D."/>
            <person name="Teijaro C.N."/>
            <person name="Fluegel L."/>
            <person name="Davis C.M."/>
            <person name="Simpson J.R."/>
            <person name="Lauterbach L."/>
            <person name="Steele A.D."/>
            <person name="Gui C."/>
            <person name="Meng S."/>
            <person name="Li G."/>
            <person name="Viehrig K."/>
            <person name="Ye F."/>
            <person name="Su P."/>
            <person name="Kiefer A.F."/>
            <person name="Nichols A."/>
            <person name="Cepeda A.J."/>
            <person name="Yan W."/>
            <person name="Fan B."/>
            <person name="Jiang Y."/>
            <person name="Adhikari A."/>
            <person name="Zheng C.-J."/>
            <person name="Schuster L."/>
            <person name="Cowan T.M."/>
            <person name="Smanski M.J."/>
            <person name="Chevrette M.G."/>
            <person name="De Carvalho L.P.S."/>
            <person name="Shen B."/>
        </authorList>
    </citation>
    <scope>NUCLEOTIDE SEQUENCE [LARGE SCALE GENOMIC DNA]</scope>
    <source>
        <strain evidence="1 2">NPDC048229</strain>
    </source>
</reference>
<dbReference type="Pfam" id="PF19771">
    <property type="entry name" value="DUF6257"/>
    <property type="match status" value="1"/>
</dbReference>
<dbReference type="EMBL" id="JBICZW010000001">
    <property type="protein sequence ID" value="MFG3187565.1"/>
    <property type="molecule type" value="Genomic_DNA"/>
</dbReference>
<name>A0ABW7BMB6_9ACTN</name>
<evidence type="ECO:0000313" key="1">
    <source>
        <dbReference type="EMBL" id="MFG3187565.1"/>
    </source>
</evidence>
<gene>
    <name evidence="1" type="ORF">ACGFYS_01340</name>
</gene>
<keyword evidence="2" id="KW-1185">Reference proteome</keyword>
<dbReference type="InterPro" id="IPR046224">
    <property type="entry name" value="DUF6257"/>
</dbReference>
<dbReference type="RefSeq" id="WP_392878782.1">
    <property type="nucleotide sequence ID" value="NZ_JBICZW010000001.1"/>
</dbReference>
<proteinExistence type="predicted"/>
<sequence>MARKNDAYDPDHPPLTAGEKAKFGWYIARMAKRGIAGENVYQGDLEKKVDRILDGARDRAEKNARAKK</sequence>
<protein>
    <submittedName>
        <fullName evidence="1">DUF6257 family protein</fullName>
    </submittedName>
</protein>